<dbReference type="PANTHER" id="PTHR11564">
    <property type="entry name" value="SIGNAL RECOGNITION PARTICLE 54K PROTEIN SRP54"/>
    <property type="match status" value="1"/>
</dbReference>
<sequence>RFIGSLLGMPDIANLLEKVQSAVAAENINPEEVEVEKLNFESFYAQLKALNRMGPLKNVFGMLGASDMPKDVVEKGEEKLSKYKVIISSMTKAERHDEKLLHQDGRIRRIALGSGTSEKEVRELLADFAKIEKVFQHAQERQEYEEIHVQVF</sequence>
<dbReference type="InterPro" id="IPR036891">
    <property type="entry name" value="Signal_recog_part_SRP54_M_sf"/>
</dbReference>
<evidence type="ECO:0000313" key="2">
    <source>
        <dbReference type="EMBL" id="EQD52609.1"/>
    </source>
</evidence>
<feature type="non-terminal residue" evidence="2">
    <location>
        <position position="1"/>
    </location>
</feature>
<organism evidence="2">
    <name type="scientific">mine drainage metagenome</name>
    <dbReference type="NCBI Taxonomy" id="410659"/>
    <lineage>
        <taxon>unclassified sequences</taxon>
        <taxon>metagenomes</taxon>
        <taxon>ecological metagenomes</taxon>
    </lineage>
</organism>
<dbReference type="GO" id="GO:0048500">
    <property type="term" value="C:signal recognition particle"/>
    <property type="evidence" value="ECO:0007669"/>
    <property type="project" value="InterPro"/>
</dbReference>
<gene>
    <name evidence="2" type="ORF">B2A_06473</name>
</gene>
<dbReference type="Pfam" id="PF02978">
    <property type="entry name" value="SRP_SPB"/>
    <property type="match status" value="1"/>
</dbReference>
<reference evidence="2" key="1">
    <citation type="submission" date="2013-08" db="EMBL/GenBank/DDBJ databases">
        <authorList>
            <person name="Mendez C."/>
            <person name="Richter M."/>
            <person name="Ferrer M."/>
            <person name="Sanchez J."/>
        </authorList>
    </citation>
    <scope>NUCLEOTIDE SEQUENCE</scope>
</reference>
<feature type="domain" description="Signal recognition particle SRP54 subunit M-domain" evidence="1">
    <location>
        <begin position="37"/>
        <end position="134"/>
    </location>
</feature>
<dbReference type="EMBL" id="AUZZ01004580">
    <property type="protein sequence ID" value="EQD52609.1"/>
    <property type="molecule type" value="Genomic_DNA"/>
</dbReference>
<evidence type="ECO:0000259" key="1">
    <source>
        <dbReference type="Pfam" id="PF02978"/>
    </source>
</evidence>
<feature type="non-terminal residue" evidence="2">
    <location>
        <position position="152"/>
    </location>
</feature>
<dbReference type="GO" id="GO:0003924">
    <property type="term" value="F:GTPase activity"/>
    <property type="evidence" value="ECO:0007669"/>
    <property type="project" value="InterPro"/>
</dbReference>
<dbReference type="SUPFAM" id="SSF47446">
    <property type="entry name" value="Signal peptide-binding domain"/>
    <property type="match status" value="1"/>
</dbReference>
<proteinExistence type="predicted"/>
<dbReference type="AlphaFoldDB" id="T1BHN4"/>
<dbReference type="PANTHER" id="PTHR11564:SF5">
    <property type="entry name" value="SIGNAL RECOGNITION PARTICLE SUBUNIT SRP54"/>
    <property type="match status" value="1"/>
</dbReference>
<accession>T1BHN4</accession>
<comment type="caution">
    <text evidence="2">The sequence shown here is derived from an EMBL/GenBank/DDBJ whole genome shotgun (WGS) entry which is preliminary data.</text>
</comment>
<dbReference type="InterPro" id="IPR022941">
    <property type="entry name" value="SRP54"/>
</dbReference>
<dbReference type="Gene3D" id="1.10.260.30">
    <property type="entry name" value="Signal recognition particle, SRP54 subunit, M-domain"/>
    <property type="match status" value="1"/>
</dbReference>
<protein>
    <submittedName>
        <fullName evidence="2">Signal recognition particle protein</fullName>
    </submittedName>
</protein>
<reference evidence="2" key="2">
    <citation type="journal article" date="2014" name="ISME J.">
        <title>Microbial stratification in low pH oxic and suboxic macroscopic growths along an acid mine drainage.</title>
        <authorList>
            <person name="Mendez-Garcia C."/>
            <person name="Mesa V."/>
            <person name="Sprenger R.R."/>
            <person name="Richter M."/>
            <person name="Diez M.S."/>
            <person name="Solano J."/>
            <person name="Bargiela R."/>
            <person name="Golyshina O.V."/>
            <person name="Manteca A."/>
            <person name="Ramos J.L."/>
            <person name="Gallego J.R."/>
            <person name="Llorente I."/>
            <person name="Martins Dos Santos V.A."/>
            <person name="Jensen O.N."/>
            <person name="Pelaez A.I."/>
            <person name="Sanchez J."/>
            <person name="Ferrer M."/>
        </authorList>
    </citation>
    <scope>NUCLEOTIDE SEQUENCE</scope>
</reference>
<name>T1BHN4_9ZZZZ</name>
<dbReference type="InterPro" id="IPR004125">
    <property type="entry name" value="Signal_recog_particle_SRP54_M"/>
</dbReference>
<dbReference type="GO" id="GO:0005525">
    <property type="term" value="F:GTP binding"/>
    <property type="evidence" value="ECO:0007669"/>
    <property type="project" value="InterPro"/>
</dbReference>
<dbReference type="GO" id="GO:0006614">
    <property type="term" value="P:SRP-dependent cotranslational protein targeting to membrane"/>
    <property type="evidence" value="ECO:0007669"/>
    <property type="project" value="InterPro"/>
</dbReference>
<dbReference type="GO" id="GO:0008312">
    <property type="term" value="F:7S RNA binding"/>
    <property type="evidence" value="ECO:0007669"/>
    <property type="project" value="InterPro"/>
</dbReference>